<dbReference type="Proteomes" id="UP001244427">
    <property type="component" value="Unassembled WGS sequence"/>
</dbReference>
<evidence type="ECO:0008006" key="4">
    <source>
        <dbReference type="Google" id="ProtNLM"/>
    </source>
</evidence>
<keyword evidence="3" id="KW-1185">Reference proteome</keyword>
<accession>A0AAW8EUZ6</accession>
<dbReference type="EMBL" id="JAUSXV010000001">
    <property type="protein sequence ID" value="MDQ0646454.1"/>
    <property type="molecule type" value="Genomic_DNA"/>
</dbReference>
<name>A0AAW8EUZ6_9MICO</name>
<protein>
    <recommendedName>
        <fullName evidence="4">Lipoprotein</fullName>
    </recommendedName>
</protein>
<gene>
    <name evidence="2" type="ORF">QFZ53_000650</name>
</gene>
<evidence type="ECO:0000256" key="1">
    <source>
        <dbReference type="SAM" id="SignalP"/>
    </source>
</evidence>
<proteinExistence type="predicted"/>
<reference evidence="2 3" key="1">
    <citation type="submission" date="2023-07" db="EMBL/GenBank/DDBJ databases">
        <title>Comparative genomics of wheat-associated soil bacteria to identify genetic determinants of phenazine resistance.</title>
        <authorList>
            <person name="Mouncey N."/>
        </authorList>
    </citation>
    <scope>NUCLEOTIDE SEQUENCE [LARGE SCALE GENOMIC DNA]</scope>
    <source>
        <strain evidence="2 3">W4I9-1</strain>
    </source>
</reference>
<evidence type="ECO:0000313" key="2">
    <source>
        <dbReference type="EMBL" id="MDQ0646454.1"/>
    </source>
</evidence>
<feature type="chain" id="PRO_5043331142" description="Lipoprotein" evidence="1">
    <location>
        <begin position="28"/>
        <end position="259"/>
    </location>
</feature>
<dbReference type="PROSITE" id="PS51257">
    <property type="entry name" value="PROKAR_LIPOPROTEIN"/>
    <property type="match status" value="1"/>
</dbReference>
<sequence>MPASARLLRIGAVIAATTILLSGCSASQPSDDAPPSPTPSATAAEAVVTRSGEPIAGTGTAMPVDVAFAIPDGDFRSVTLAVDCVGDVTFQIGVDDPRGEGLTLQRGICGDTATFEWPLTPSTAGSLTIVIAEGVAWSVTPTFSTAAFVVDPLIAEDCAAYSTAYGLIYNADIGYTRYDDVDETEWNERIDTAAGWLADLADSSSSRLAESFAELVPILRDPQRVLGDAMSSIGAQSSAISEFCSANQSPLRFDADYGA</sequence>
<feature type="signal peptide" evidence="1">
    <location>
        <begin position="1"/>
        <end position="27"/>
    </location>
</feature>
<dbReference type="AlphaFoldDB" id="A0AAW8EUZ6"/>
<organism evidence="2 3">
    <name type="scientific">Microbacterium natoriense</name>
    <dbReference type="NCBI Taxonomy" id="284570"/>
    <lineage>
        <taxon>Bacteria</taxon>
        <taxon>Bacillati</taxon>
        <taxon>Actinomycetota</taxon>
        <taxon>Actinomycetes</taxon>
        <taxon>Micrococcales</taxon>
        <taxon>Microbacteriaceae</taxon>
        <taxon>Microbacterium</taxon>
    </lineage>
</organism>
<comment type="caution">
    <text evidence="2">The sequence shown here is derived from an EMBL/GenBank/DDBJ whole genome shotgun (WGS) entry which is preliminary data.</text>
</comment>
<dbReference type="RefSeq" id="WP_307293434.1">
    <property type="nucleotide sequence ID" value="NZ_JAUSXV010000001.1"/>
</dbReference>
<keyword evidence="1" id="KW-0732">Signal</keyword>
<evidence type="ECO:0000313" key="3">
    <source>
        <dbReference type="Proteomes" id="UP001244427"/>
    </source>
</evidence>